<dbReference type="PANTHER" id="PTHR11328:SF24">
    <property type="entry name" value="MAJOR FACILITATOR SUPERFAMILY (MFS) PROFILE DOMAIN-CONTAINING PROTEIN"/>
    <property type="match status" value="1"/>
</dbReference>
<dbReference type="InterPro" id="IPR001927">
    <property type="entry name" value="Na/Gal_symport"/>
</dbReference>
<proteinExistence type="predicted"/>
<keyword evidence="3 6" id="KW-0812">Transmembrane</keyword>
<feature type="transmembrane region" description="Helical" evidence="6">
    <location>
        <begin position="301"/>
        <end position="322"/>
    </location>
</feature>
<dbReference type="Pfam" id="PF13347">
    <property type="entry name" value="MFS_2"/>
    <property type="match status" value="1"/>
</dbReference>
<organism evidence="8 9">
    <name type="scientific">Clostridium lentum</name>
    <dbReference type="NCBI Taxonomy" id="2763037"/>
    <lineage>
        <taxon>Bacteria</taxon>
        <taxon>Bacillati</taxon>
        <taxon>Bacillota</taxon>
        <taxon>Clostridia</taxon>
        <taxon>Eubacteriales</taxon>
        <taxon>Clostridiaceae</taxon>
        <taxon>Clostridium</taxon>
    </lineage>
</organism>
<accession>A0A8I0ACE9</accession>
<dbReference type="InterPro" id="IPR020846">
    <property type="entry name" value="MFS_dom"/>
</dbReference>
<dbReference type="InterPro" id="IPR036259">
    <property type="entry name" value="MFS_trans_sf"/>
</dbReference>
<feature type="transmembrane region" description="Helical" evidence="6">
    <location>
        <begin position="20"/>
        <end position="46"/>
    </location>
</feature>
<dbReference type="EMBL" id="JACOOQ010000006">
    <property type="protein sequence ID" value="MBC5639859.1"/>
    <property type="molecule type" value="Genomic_DNA"/>
</dbReference>
<dbReference type="GO" id="GO:0006814">
    <property type="term" value="P:sodium ion transport"/>
    <property type="evidence" value="ECO:0007669"/>
    <property type="project" value="InterPro"/>
</dbReference>
<evidence type="ECO:0000256" key="4">
    <source>
        <dbReference type="ARBA" id="ARBA00022989"/>
    </source>
</evidence>
<dbReference type="GO" id="GO:0008643">
    <property type="term" value="P:carbohydrate transport"/>
    <property type="evidence" value="ECO:0007669"/>
    <property type="project" value="InterPro"/>
</dbReference>
<dbReference type="CDD" id="cd17332">
    <property type="entry name" value="MFS_MelB_like"/>
    <property type="match status" value="1"/>
</dbReference>
<feature type="transmembrane region" description="Helical" evidence="6">
    <location>
        <begin position="379"/>
        <end position="399"/>
    </location>
</feature>
<protein>
    <submittedName>
        <fullName evidence="8">MFS transporter</fullName>
    </submittedName>
</protein>
<reference evidence="8" key="1">
    <citation type="submission" date="2020-08" db="EMBL/GenBank/DDBJ databases">
        <title>Genome public.</title>
        <authorList>
            <person name="Liu C."/>
            <person name="Sun Q."/>
        </authorList>
    </citation>
    <scope>NUCLEOTIDE SEQUENCE</scope>
    <source>
        <strain evidence="8">NSJ-42</strain>
    </source>
</reference>
<dbReference type="InterPro" id="IPR039672">
    <property type="entry name" value="MFS_2"/>
</dbReference>
<dbReference type="PROSITE" id="PS50850">
    <property type="entry name" value="MFS"/>
    <property type="match status" value="1"/>
</dbReference>
<evidence type="ECO:0000259" key="7">
    <source>
        <dbReference type="PROSITE" id="PS50850"/>
    </source>
</evidence>
<feature type="domain" description="Major facilitator superfamily (MFS) profile" evidence="7">
    <location>
        <begin position="22"/>
        <end position="434"/>
    </location>
</feature>
<gene>
    <name evidence="8" type="ORF">H8R92_05320</name>
</gene>
<dbReference type="RefSeq" id="WP_186834908.1">
    <property type="nucleotide sequence ID" value="NZ_JACOOQ010000006.1"/>
</dbReference>
<feature type="transmembrane region" description="Helical" evidence="6">
    <location>
        <begin position="159"/>
        <end position="182"/>
    </location>
</feature>
<dbReference type="NCBIfam" id="TIGR00792">
    <property type="entry name" value="gph"/>
    <property type="match status" value="1"/>
</dbReference>
<feature type="transmembrane region" description="Helical" evidence="6">
    <location>
        <begin position="121"/>
        <end position="138"/>
    </location>
</feature>
<keyword evidence="9" id="KW-1185">Reference proteome</keyword>
<keyword evidence="4 6" id="KW-1133">Transmembrane helix</keyword>
<dbReference type="PANTHER" id="PTHR11328">
    <property type="entry name" value="MAJOR FACILITATOR SUPERFAMILY DOMAIN-CONTAINING PROTEIN"/>
    <property type="match status" value="1"/>
</dbReference>
<comment type="subcellular location">
    <subcellularLocation>
        <location evidence="1">Cell membrane</location>
        <topology evidence="1">Multi-pass membrane protein</topology>
    </subcellularLocation>
</comment>
<feature type="transmembrane region" description="Helical" evidence="6">
    <location>
        <begin position="52"/>
        <end position="73"/>
    </location>
</feature>
<evidence type="ECO:0000313" key="8">
    <source>
        <dbReference type="EMBL" id="MBC5639859.1"/>
    </source>
</evidence>
<evidence type="ECO:0000313" key="9">
    <source>
        <dbReference type="Proteomes" id="UP000662088"/>
    </source>
</evidence>
<keyword evidence="2" id="KW-0813">Transport</keyword>
<feature type="transmembrane region" description="Helical" evidence="6">
    <location>
        <begin position="188"/>
        <end position="210"/>
    </location>
</feature>
<evidence type="ECO:0000256" key="6">
    <source>
        <dbReference type="SAM" id="Phobius"/>
    </source>
</evidence>
<dbReference type="GO" id="GO:0015293">
    <property type="term" value="F:symporter activity"/>
    <property type="evidence" value="ECO:0007669"/>
    <property type="project" value="InterPro"/>
</dbReference>
<feature type="transmembrane region" description="Helical" evidence="6">
    <location>
        <begin position="239"/>
        <end position="262"/>
    </location>
</feature>
<evidence type="ECO:0000256" key="2">
    <source>
        <dbReference type="ARBA" id="ARBA00022448"/>
    </source>
</evidence>
<evidence type="ECO:0000256" key="1">
    <source>
        <dbReference type="ARBA" id="ARBA00004651"/>
    </source>
</evidence>
<dbReference type="GO" id="GO:0005886">
    <property type="term" value="C:plasma membrane"/>
    <property type="evidence" value="ECO:0007669"/>
    <property type="project" value="UniProtKB-SubCell"/>
</dbReference>
<evidence type="ECO:0000256" key="5">
    <source>
        <dbReference type="ARBA" id="ARBA00023136"/>
    </source>
</evidence>
<dbReference type="Gene3D" id="1.20.1250.20">
    <property type="entry name" value="MFS general substrate transporter like domains"/>
    <property type="match status" value="1"/>
</dbReference>
<evidence type="ECO:0000256" key="3">
    <source>
        <dbReference type="ARBA" id="ARBA00022692"/>
    </source>
</evidence>
<feature type="transmembrane region" description="Helical" evidence="6">
    <location>
        <begin position="268"/>
        <end position="289"/>
    </location>
</feature>
<keyword evidence="5 6" id="KW-0472">Membrane</keyword>
<dbReference type="Proteomes" id="UP000662088">
    <property type="component" value="Unassembled WGS sequence"/>
</dbReference>
<name>A0A8I0ACE9_9CLOT</name>
<feature type="transmembrane region" description="Helical" evidence="6">
    <location>
        <begin position="411"/>
        <end position="430"/>
    </location>
</feature>
<comment type="caution">
    <text evidence="8">The sequence shown here is derived from an EMBL/GenBank/DDBJ whole genome shotgun (WGS) entry which is preliminary data.</text>
</comment>
<dbReference type="AlphaFoldDB" id="A0A8I0ACE9"/>
<dbReference type="SUPFAM" id="SSF103473">
    <property type="entry name" value="MFS general substrate transporter"/>
    <property type="match status" value="1"/>
</dbReference>
<feature type="transmembrane region" description="Helical" evidence="6">
    <location>
        <begin position="94"/>
        <end position="115"/>
    </location>
</feature>
<sequence length="456" mass="49799">MSELNLVKKGEKNSQNLVPIKTLISFGMGSLGNNIICAFIGTYLTVYLTDSFGIGAVAVGTLFLIARIIDAITDPIMGMIVDNTKSKMGKSRPYLLFVPIFMGIATIMCFSSPNLSYNGKIVWIYISYILWGICFTAMDTPYWSLSANITQSSQGRTKIVTSARTIAFGGSLVVSMFTLPLVAKFGSWTLVAIIYSITAAICTWITVWGVKEINTDRKPEKQGFKQLKELFKTNKPLRILLVSMLMLEVTYALRNGFSIYYIKYNFNAEVYIPIVTGISMVSGMAGGLCTPFITQKLGKRATALFGIGINALGFMSIFALSYSSLPTLLVINTIMGLAEGAANISLASMVADCVEYGEWKTGKRSEGMIFSSNIFKTKLASAIGGALCGYVLAFVGYKANVAQTVETLKGIHLMYSIVPGIIAILSIISLRRYNLNEEEYEAILEDLKNGETLANK</sequence>